<name>A0ABP0S2B3_9DINO</name>
<comment type="caution">
    <text evidence="2">The sequence shown here is derived from an EMBL/GenBank/DDBJ whole genome shotgun (WGS) entry which is preliminary data.</text>
</comment>
<gene>
    <name evidence="2" type="ORF">SCF082_LOCUS49594</name>
</gene>
<feature type="transmembrane region" description="Helical" evidence="1">
    <location>
        <begin position="105"/>
        <end position="126"/>
    </location>
</feature>
<dbReference type="SUPFAM" id="SSF81324">
    <property type="entry name" value="Voltage-gated potassium channels"/>
    <property type="match status" value="1"/>
</dbReference>
<sequence length="310" mass="34854">MAFAEVEGRSPSMLGLQAGRLPLPGSVYEPKDNLRVSAAAVESALQKRWCSGMQRNSEVLVQELAENDGEVTFDEVVTARKQRSQQYKRRQMRYLLLPGSRELNLWRATMVVVVLLAVVLAPLEMAFSYAQTITSMSLFFRLIDVLFFLDMLVAFNVATSSHGRLETDRKVLARNYAKSWLVPDLLINFPWDVVLQEPGKTRKIAKILKLPKVFRVTRLFRAAGEEAHFFGTAANIGGILLMGHYLSCFWVMLLIDCTPELDTDQLCPDMLTAYLQGLSIGMSSLGGSDSWMRFTLDPTLSDEVSVWLFA</sequence>
<dbReference type="PANTHER" id="PTHR10217">
    <property type="entry name" value="VOLTAGE AND LIGAND GATED POTASSIUM CHANNEL"/>
    <property type="match status" value="1"/>
</dbReference>
<dbReference type="InterPro" id="IPR050818">
    <property type="entry name" value="KCNH_animal-type"/>
</dbReference>
<feature type="transmembrane region" description="Helical" evidence="1">
    <location>
        <begin position="138"/>
        <end position="158"/>
    </location>
</feature>
<keyword evidence="3" id="KW-1185">Reference proteome</keyword>
<keyword evidence="1" id="KW-0812">Transmembrane</keyword>
<accession>A0ABP0S2B3</accession>
<protein>
    <submittedName>
        <fullName evidence="2">Potassium voltage-gated channel subfamily H member 5 (Ether-a-go-go potassium channel 2) (Eag2) (Voltage-gated potassium channel subunit Kv10.2)</fullName>
    </submittedName>
</protein>
<keyword evidence="1" id="KW-0472">Membrane</keyword>
<reference evidence="2 3" key="1">
    <citation type="submission" date="2024-02" db="EMBL/GenBank/DDBJ databases">
        <authorList>
            <person name="Chen Y."/>
            <person name="Shah S."/>
            <person name="Dougan E. K."/>
            <person name="Thang M."/>
            <person name="Chan C."/>
        </authorList>
    </citation>
    <scope>NUCLEOTIDE SEQUENCE [LARGE SCALE GENOMIC DNA]</scope>
</reference>
<dbReference type="Proteomes" id="UP001642464">
    <property type="component" value="Unassembled WGS sequence"/>
</dbReference>
<dbReference type="PANTHER" id="PTHR10217:SF435">
    <property type="entry name" value="POTASSIUM VOLTAGE-GATED CHANNEL PROTEIN EAG"/>
    <property type="match status" value="1"/>
</dbReference>
<evidence type="ECO:0000313" key="2">
    <source>
        <dbReference type="EMBL" id="CAK9106479.1"/>
    </source>
</evidence>
<keyword evidence="2" id="KW-0407">Ion channel</keyword>
<evidence type="ECO:0000256" key="1">
    <source>
        <dbReference type="SAM" id="Phobius"/>
    </source>
</evidence>
<keyword evidence="1" id="KW-1133">Transmembrane helix</keyword>
<dbReference type="Gene3D" id="1.10.287.70">
    <property type="match status" value="1"/>
</dbReference>
<keyword evidence="2" id="KW-0813">Transport</keyword>
<keyword evidence="2" id="KW-0406">Ion transport</keyword>
<evidence type="ECO:0000313" key="3">
    <source>
        <dbReference type="Proteomes" id="UP001642464"/>
    </source>
</evidence>
<proteinExistence type="predicted"/>
<dbReference type="EMBL" id="CAXAMM010042740">
    <property type="protein sequence ID" value="CAK9106479.1"/>
    <property type="molecule type" value="Genomic_DNA"/>
</dbReference>
<organism evidence="2 3">
    <name type="scientific">Durusdinium trenchii</name>
    <dbReference type="NCBI Taxonomy" id="1381693"/>
    <lineage>
        <taxon>Eukaryota</taxon>
        <taxon>Sar</taxon>
        <taxon>Alveolata</taxon>
        <taxon>Dinophyceae</taxon>
        <taxon>Suessiales</taxon>
        <taxon>Symbiodiniaceae</taxon>
        <taxon>Durusdinium</taxon>
    </lineage>
</organism>
<dbReference type="GO" id="GO:0034220">
    <property type="term" value="P:monoatomic ion transmembrane transport"/>
    <property type="evidence" value="ECO:0007669"/>
    <property type="project" value="UniProtKB-KW"/>
</dbReference>